<sequence>MIVLDRVSVLRGERPALSDLSLSLDEPRVGVIGANGSGKSTFARLLNGLVRPSSGTVTVAGLDTATQGKDVRRKVGFLFQNPDNQIVYPTVGEDVAFGLKRERLGKGEIGARVGAALERCGLRGFEERLVHELSGGERQLVALAGILAMRPELLVLDEPTTLLDLRNRRRVMDTVEATARRVVLVTHDLELLPAFDRVLVFEAGRLAFDGKPAEALAFYRALVS</sequence>
<protein>
    <submittedName>
        <fullName evidence="6">Energy-coupling factor ABC transporter ATP-binding protein</fullName>
    </submittedName>
</protein>
<reference evidence="7" key="1">
    <citation type="journal article" date="2019" name="Int. J. Syst. Evol. Microbiol.">
        <title>The Global Catalogue of Microorganisms (GCM) 10K type strain sequencing project: providing services to taxonomists for standard genome sequencing and annotation.</title>
        <authorList>
            <consortium name="The Broad Institute Genomics Platform"/>
            <consortium name="The Broad Institute Genome Sequencing Center for Infectious Disease"/>
            <person name="Wu L."/>
            <person name="Ma J."/>
        </authorList>
    </citation>
    <scope>NUCLEOTIDE SEQUENCE [LARGE SCALE GENOMIC DNA]</scope>
    <source>
        <strain evidence="7">ZS-35-S2</strain>
    </source>
</reference>
<keyword evidence="4 6" id="KW-0067">ATP-binding</keyword>
<dbReference type="InterPro" id="IPR017871">
    <property type="entry name" value="ABC_transporter-like_CS"/>
</dbReference>
<evidence type="ECO:0000259" key="5">
    <source>
        <dbReference type="PROSITE" id="PS50893"/>
    </source>
</evidence>
<dbReference type="CDD" id="cd03225">
    <property type="entry name" value="ABC_cobalt_CbiO_domain1"/>
    <property type="match status" value="1"/>
</dbReference>
<keyword evidence="2" id="KW-0813">Transport</keyword>
<dbReference type="SUPFAM" id="SSF52540">
    <property type="entry name" value="P-loop containing nucleoside triphosphate hydrolases"/>
    <property type="match status" value="1"/>
</dbReference>
<dbReference type="Pfam" id="PF00005">
    <property type="entry name" value="ABC_tran"/>
    <property type="match status" value="1"/>
</dbReference>
<name>A0ABW5CIU9_9HYPH</name>
<proteinExistence type="inferred from homology"/>
<dbReference type="Gene3D" id="3.40.50.300">
    <property type="entry name" value="P-loop containing nucleotide triphosphate hydrolases"/>
    <property type="match status" value="1"/>
</dbReference>
<evidence type="ECO:0000256" key="4">
    <source>
        <dbReference type="ARBA" id="ARBA00022840"/>
    </source>
</evidence>
<dbReference type="RefSeq" id="WP_209736741.1">
    <property type="nucleotide sequence ID" value="NZ_CP072611.1"/>
</dbReference>
<comment type="similarity">
    <text evidence="1">Belongs to the ABC transporter superfamily.</text>
</comment>
<dbReference type="InterPro" id="IPR003439">
    <property type="entry name" value="ABC_transporter-like_ATP-bd"/>
</dbReference>
<keyword evidence="7" id="KW-1185">Reference proteome</keyword>
<evidence type="ECO:0000256" key="1">
    <source>
        <dbReference type="ARBA" id="ARBA00005417"/>
    </source>
</evidence>
<dbReference type="PANTHER" id="PTHR43553:SF24">
    <property type="entry name" value="ENERGY-COUPLING FACTOR TRANSPORTER ATP-BINDING PROTEIN ECFA1"/>
    <property type="match status" value="1"/>
</dbReference>
<dbReference type="EMBL" id="JBHUIJ010000006">
    <property type="protein sequence ID" value="MFD2237120.1"/>
    <property type="molecule type" value="Genomic_DNA"/>
</dbReference>
<dbReference type="InterPro" id="IPR015856">
    <property type="entry name" value="ABC_transpr_CbiO/EcfA_su"/>
</dbReference>
<feature type="domain" description="ABC transporter" evidence="5">
    <location>
        <begin position="2"/>
        <end position="223"/>
    </location>
</feature>
<dbReference type="GO" id="GO:0005524">
    <property type="term" value="F:ATP binding"/>
    <property type="evidence" value="ECO:0007669"/>
    <property type="project" value="UniProtKB-KW"/>
</dbReference>
<accession>A0ABW5CIU9</accession>
<comment type="caution">
    <text evidence="6">The sequence shown here is derived from an EMBL/GenBank/DDBJ whole genome shotgun (WGS) entry which is preliminary data.</text>
</comment>
<evidence type="ECO:0000256" key="2">
    <source>
        <dbReference type="ARBA" id="ARBA00022448"/>
    </source>
</evidence>
<evidence type="ECO:0000313" key="6">
    <source>
        <dbReference type="EMBL" id="MFD2237120.1"/>
    </source>
</evidence>
<evidence type="ECO:0000256" key="3">
    <source>
        <dbReference type="ARBA" id="ARBA00022741"/>
    </source>
</evidence>
<dbReference type="Proteomes" id="UP001597371">
    <property type="component" value="Unassembled WGS sequence"/>
</dbReference>
<dbReference type="SMART" id="SM00382">
    <property type="entry name" value="AAA"/>
    <property type="match status" value="1"/>
</dbReference>
<dbReference type="PANTHER" id="PTHR43553">
    <property type="entry name" value="HEAVY METAL TRANSPORTER"/>
    <property type="match status" value="1"/>
</dbReference>
<dbReference type="InterPro" id="IPR050095">
    <property type="entry name" value="ECF_ABC_transporter_ATP-bd"/>
</dbReference>
<dbReference type="PROSITE" id="PS00211">
    <property type="entry name" value="ABC_TRANSPORTER_1"/>
    <property type="match status" value="1"/>
</dbReference>
<dbReference type="InterPro" id="IPR003593">
    <property type="entry name" value="AAA+_ATPase"/>
</dbReference>
<dbReference type="InterPro" id="IPR027417">
    <property type="entry name" value="P-loop_NTPase"/>
</dbReference>
<evidence type="ECO:0000313" key="7">
    <source>
        <dbReference type="Proteomes" id="UP001597371"/>
    </source>
</evidence>
<organism evidence="6 7">
    <name type="scientific">Aureimonas populi</name>
    <dbReference type="NCBI Taxonomy" id="1701758"/>
    <lineage>
        <taxon>Bacteria</taxon>
        <taxon>Pseudomonadati</taxon>
        <taxon>Pseudomonadota</taxon>
        <taxon>Alphaproteobacteria</taxon>
        <taxon>Hyphomicrobiales</taxon>
        <taxon>Aurantimonadaceae</taxon>
        <taxon>Aureimonas</taxon>
    </lineage>
</organism>
<keyword evidence="3" id="KW-0547">Nucleotide-binding</keyword>
<dbReference type="PROSITE" id="PS50893">
    <property type="entry name" value="ABC_TRANSPORTER_2"/>
    <property type="match status" value="1"/>
</dbReference>
<gene>
    <name evidence="6" type="ORF">ACFSKQ_06505</name>
</gene>